<name>A0A4R2GZM6_9ACTN</name>
<dbReference type="EMBL" id="SLWN01000019">
    <property type="protein sequence ID" value="TCO16905.1"/>
    <property type="molecule type" value="Genomic_DNA"/>
</dbReference>
<keyword evidence="4" id="KW-1185">Reference proteome</keyword>
<feature type="transmembrane region" description="Helical" evidence="2">
    <location>
        <begin position="140"/>
        <end position="165"/>
    </location>
</feature>
<keyword evidence="2" id="KW-0472">Membrane</keyword>
<organism evidence="3 4">
    <name type="scientific">Kribbella steppae</name>
    <dbReference type="NCBI Taxonomy" id="2512223"/>
    <lineage>
        <taxon>Bacteria</taxon>
        <taxon>Bacillati</taxon>
        <taxon>Actinomycetota</taxon>
        <taxon>Actinomycetes</taxon>
        <taxon>Propionibacteriales</taxon>
        <taxon>Kribbellaceae</taxon>
        <taxon>Kribbella</taxon>
    </lineage>
</organism>
<comment type="caution">
    <text evidence="3">The sequence shown here is derived from an EMBL/GenBank/DDBJ whole genome shotgun (WGS) entry which is preliminary data.</text>
</comment>
<accession>A0A4R2GZM6</accession>
<keyword evidence="2" id="KW-0812">Transmembrane</keyword>
<reference evidence="3 4" key="1">
    <citation type="journal article" date="2015" name="Stand. Genomic Sci.">
        <title>Genomic Encyclopedia of Bacterial and Archaeal Type Strains, Phase III: the genomes of soil and plant-associated and newly described type strains.</title>
        <authorList>
            <person name="Whitman W.B."/>
            <person name="Woyke T."/>
            <person name="Klenk H.P."/>
            <person name="Zhou Y."/>
            <person name="Lilburn T.G."/>
            <person name="Beck B.J."/>
            <person name="De Vos P."/>
            <person name="Vandamme P."/>
            <person name="Eisen J.A."/>
            <person name="Garrity G."/>
            <person name="Hugenholtz P."/>
            <person name="Kyrpides N.C."/>
        </authorList>
    </citation>
    <scope>NUCLEOTIDE SEQUENCE [LARGE SCALE GENOMIC DNA]</scope>
    <source>
        <strain evidence="3 4">VKM Ac-2572</strain>
    </source>
</reference>
<evidence type="ECO:0000256" key="2">
    <source>
        <dbReference type="SAM" id="Phobius"/>
    </source>
</evidence>
<dbReference type="OrthoDB" id="3826091at2"/>
<gene>
    <name evidence="3" type="ORF">EV652_11994</name>
</gene>
<dbReference type="RefSeq" id="WP_132215088.1">
    <property type="nucleotide sequence ID" value="NZ_SLWN01000019.1"/>
</dbReference>
<evidence type="ECO:0000256" key="1">
    <source>
        <dbReference type="SAM" id="MobiDB-lite"/>
    </source>
</evidence>
<sequence>MSTYPGQASPRKNKTLTWLAIACFVVGLGLTGFFTYRIVATAPRTPEPIEAGVVHLDAEGLTVYASVPVLTPPCQAKDSSGADVPLKAPTGSEQITVNSETWYVVARSVDRVPAGDYTISCTDEESGATYAAGQHMSVGAFVVSIFGAIGSLLIFFGLGVVFLVVGAVKNRRRNRPGDTFPGSGPGQGAPGNYPPPGSTFPTQPPGTTFPPYNPGPNPDRPQDR</sequence>
<proteinExistence type="predicted"/>
<feature type="transmembrane region" description="Helical" evidence="2">
    <location>
        <begin position="16"/>
        <end position="39"/>
    </location>
</feature>
<dbReference type="AlphaFoldDB" id="A0A4R2GZM6"/>
<dbReference type="Proteomes" id="UP000294508">
    <property type="component" value="Unassembled WGS sequence"/>
</dbReference>
<keyword evidence="2" id="KW-1133">Transmembrane helix</keyword>
<protein>
    <submittedName>
        <fullName evidence="3">Uncharacterized protein</fullName>
    </submittedName>
</protein>
<feature type="region of interest" description="Disordered" evidence="1">
    <location>
        <begin position="172"/>
        <end position="224"/>
    </location>
</feature>
<evidence type="ECO:0000313" key="4">
    <source>
        <dbReference type="Proteomes" id="UP000294508"/>
    </source>
</evidence>
<feature type="compositionally biased region" description="Pro residues" evidence="1">
    <location>
        <begin position="192"/>
        <end position="224"/>
    </location>
</feature>
<evidence type="ECO:0000313" key="3">
    <source>
        <dbReference type="EMBL" id="TCO16905.1"/>
    </source>
</evidence>